<keyword evidence="8" id="KW-0732">Signal</keyword>
<protein>
    <submittedName>
        <fullName evidence="10">C-type cytochrome</fullName>
    </submittedName>
    <submittedName>
        <fullName evidence="11">Mono/diheme cytochrome c family protein</fullName>
    </submittedName>
</protein>
<keyword evidence="13" id="KW-1185">Reference proteome</keyword>
<feature type="compositionally biased region" description="Low complexity" evidence="7">
    <location>
        <begin position="36"/>
        <end position="68"/>
    </location>
</feature>
<dbReference type="Proteomes" id="UP000619376">
    <property type="component" value="Unassembled WGS sequence"/>
</dbReference>
<reference evidence="10" key="4">
    <citation type="submission" date="2024-05" db="EMBL/GenBank/DDBJ databases">
        <authorList>
            <person name="Sun Q."/>
            <person name="Zhou Y."/>
        </authorList>
    </citation>
    <scope>NUCLEOTIDE SEQUENCE</scope>
    <source>
        <strain evidence="10">CGMCC 1.18437</strain>
    </source>
</reference>
<feature type="region of interest" description="Disordered" evidence="7">
    <location>
        <begin position="28"/>
        <end position="136"/>
    </location>
</feature>
<dbReference type="SUPFAM" id="SSF46626">
    <property type="entry name" value="Cytochrome c"/>
    <property type="match status" value="1"/>
</dbReference>
<dbReference type="Proteomes" id="UP000539473">
    <property type="component" value="Unassembled WGS sequence"/>
</dbReference>
<proteinExistence type="predicted"/>
<dbReference type="AlphaFoldDB" id="A0A7W8KDF2"/>
<dbReference type="GO" id="GO:0009055">
    <property type="term" value="F:electron transfer activity"/>
    <property type="evidence" value="ECO:0007669"/>
    <property type="project" value="InterPro"/>
</dbReference>
<dbReference type="InterPro" id="IPR036909">
    <property type="entry name" value="Cyt_c-like_dom_sf"/>
</dbReference>
<evidence type="ECO:0000256" key="1">
    <source>
        <dbReference type="ARBA" id="ARBA00022448"/>
    </source>
</evidence>
<sequence length="218" mass="21397">MKNTFAVTMTLLLALTLGGSIAGYKLATTEREEPAASESAAEGSAQTANDSAPSPSSSSTGPTGPATAQGDTLAQNEGGTQSGDNGAVIGAGGADGGKSVSTASETTPPGGAATGGETGQQPAETAAAAEPQGDKKAGATVFASNCAGCHGAEAKGGVGPNLTTADGPKAWTDAQMITALREGKTPEKTLNTIMPRFTSEQISDSDITNIHAWISSLN</sequence>
<evidence type="ECO:0000256" key="8">
    <source>
        <dbReference type="SAM" id="SignalP"/>
    </source>
</evidence>
<feature type="compositionally biased region" description="Low complexity" evidence="7">
    <location>
        <begin position="102"/>
        <end position="111"/>
    </location>
</feature>
<keyword evidence="4" id="KW-0249">Electron transport</keyword>
<feature type="chain" id="PRO_5031312900" evidence="8">
    <location>
        <begin position="23"/>
        <end position="218"/>
    </location>
</feature>
<evidence type="ECO:0000313" key="10">
    <source>
        <dbReference type="EMBL" id="GHF32022.1"/>
    </source>
</evidence>
<feature type="signal peptide" evidence="8">
    <location>
        <begin position="1"/>
        <end position="22"/>
    </location>
</feature>
<feature type="compositionally biased region" description="Low complexity" evidence="7">
    <location>
        <begin position="119"/>
        <end position="131"/>
    </location>
</feature>
<evidence type="ECO:0000256" key="4">
    <source>
        <dbReference type="ARBA" id="ARBA00022982"/>
    </source>
</evidence>
<dbReference type="PROSITE" id="PS51007">
    <property type="entry name" value="CYTC"/>
    <property type="match status" value="1"/>
</dbReference>
<accession>A0A7W8KDF2</accession>
<name>A0A7W8KDF2_9DEIO</name>
<keyword evidence="1" id="KW-0813">Transport</keyword>
<dbReference type="RefSeq" id="WP_184109273.1">
    <property type="nucleotide sequence ID" value="NZ_BNAJ01000001.1"/>
</dbReference>
<feature type="domain" description="Cytochrome c" evidence="9">
    <location>
        <begin position="133"/>
        <end position="218"/>
    </location>
</feature>
<evidence type="ECO:0000259" key="9">
    <source>
        <dbReference type="PROSITE" id="PS51007"/>
    </source>
</evidence>
<keyword evidence="5 6" id="KW-0408">Iron</keyword>
<dbReference type="InterPro" id="IPR009056">
    <property type="entry name" value="Cyt_c-like_dom"/>
</dbReference>
<dbReference type="InterPro" id="IPR051811">
    <property type="entry name" value="Cytochrome_c550/c551-like"/>
</dbReference>
<dbReference type="GO" id="GO:0046872">
    <property type="term" value="F:metal ion binding"/>
    <property type="evidence" value="ECO:0007669"/>
    <property type="project" value="UniProtKB-KW"/>
</dbReference>
<organism evidence="11 12">
    <name type="scientific">Deinococcus metalli</name>
    <dbReference type="NCBI Taxonomy" id="1141878"/>
    <lineage>
        <taxon>Bacteria</taxon>
        <taxon>Thermotogati</taxon>
        <taxon>Deinococcota</taxon>
        <taxon>Deinococci</taxon>
        <taxon>Deinococcales</taxon>
        <taxon>Deinococcaceae</taxon>
        <taxon>Deinococcus</taxon>
    </lineage>
</organism>
<dbReference type="PANTHER" id="PTHR37823:SF1">
    <property type="entry name" value="CYTOCHROME C-553-LIKE"/>
    <property type="match status" value="1"/>
</dbReference>
<dbReference type="Gene3D" id="1.10.760.10">
    <property type="entry name" value="Cytochrome c-like domain"/>
    <property type="match status" value="1"/>
</dbReference>
<reference evidence="11 12" key="3">
    <citation type="submission" date="2020-08" db="EMBL/GenBank/DDBJ databases">
        <title>Genomic Encyclopedia of Type Strains, Phase IV (KMG-IV): sequencing the most valuable type-strain genomes for metagenomic binning, comparative biology and taxonomic classification.</title>
        <authorList>
            <person name="Goeker M."/>
        </authorList>
    </citation>
    <scope>NUCLEOTIDE SEQUENCE [LARGE SCALE GENOMIC DNA]</scope>
    <source>
        <strain evidence="11 12">DSM 27521</strain>
    </source>
</reference>
<evidence type="ECO:0000256" key="3">
    <source>
        <dbReference type="ARBA" id="ARBA00022723"/>
    </source>
</evidence>
<comment type="caution">
    <text evidence="11">The sequence shown here is derived from an EMBL/GenBank/DDBJ whole genome shotgun (WGS) entry which is preliminary data.</text>
</comment>
<dbReference type="EMBL" id="BNAJ01000001">
    <property type="protein sequence ID" value="GHF32022.1"/>
    <property type="molecule type" value="Genomic_DNA"/>
</dbReference>
<dbReference type="PANTHER" id="PTHR37823">
    <property type="entry name" value="CYTOCHROME C-553-LIKE"/>
    <property type="match status" value="1"/>
</dbReference>
<keyword evidence="2 6" id="KW-0349">Heme</keyword>
<evidence type="ECO:0000313" key="11">
    <source>
        <dbReference type="EMBL" id="MBB5375023.1"/>
    </source>
</evidence>
<feature type="compositionally biased region" description="Polar residues" evidence="7">
    <location>
        <begin position="69"/>
        <end position="79"/>
    </location>
</feature>
<evidence type="ECO:0000256" key="2">
    <source>
        <dbReference type="ARBA" id="ARBA00022617"/>
    </source>
</evidence>
<evidence type="ECO:0000313" key="13">
    <source>
        <dbReference type="Proteomes" id="UP000619376"/>
    </source>
</evidence>
<evidence type="ECO:0000256" key="6">
    <source>
        <dbReference type="PROSITE-ProRule" id="PRU00433"/>
    </source>
</evidence>
<keyword evidence="3 6" id="KW-0479">Metal-binding</keyword>
<reference evidence="13" key="2">
    <citation type="journal article" date="2019" name="Int. J. Syst. Evol. Microbiol.">
        <title>The Global Catalogue of Microorganisms (GCM) 10K type strain sequencing project: providing services to taxonomists for standard genome sequencing and annotation.</title>
        <authorList>
            <consortium name="The Broad Institute Genomics Platform"/>
            <consortium name="The Broad Institute Genome Sequencing Center for Infectious Disease"/>
            <person name="Wu L."/>
            <person name="Ma J."/>
        </authorList>
    </citation>
    <scope>NUCLEOTIDE SEQUENCE [LARGE SCALE GENOMIC DNA]</scope>
    <source>
        <strain evidence="13">CGMCC 1.18437</strain>
    </source>
</reference>
<dbReference type="Pfam" id="PF13442">
    <property type="entry name" value="Cytochrome_CBB3"/>
    <property type="match status" value="1"/>
</dbReference>
<evidence type="ECO:0000256" key="5">
    <source>
        <dbReference type="ARBA" id="ARBA00023004"/>
    </source>
</evidence>
<reference evidence="10" key="1">
    <citation type="journal article" date="2014" name="Int. J. Syst. Evol. Microbiol.">
        <title>Complete genome of a new Firmicutes species belonging to the dominant human colonic microbiota ('Ruminococcus bicirculans') reveals two chromosomes and a selective capacity to utilize plant glucans.</title>
        <authorList>
            <consortium name="NISC Comparative Sequencing Program"/>
            <person name="Wegmann U."/>
            <person name="Louis P."/>
            <person name="Goesmann A."/>
            <person name="Henrissat B."/>
            <person name="Duncan S.H."/>
            <person name="Flint H.J."/>
        </authorList>
    </citation>
    <scope>NUCLEOTIDE SEQUENCE</scope>
    <source>
        <strain evidence="10">CGMCC 1.18437</strain>
    </source>
</reference>
<evidence type="ECO:0000256" key="7">
    <source>
        <dbReference type="SAM" id="MobiDB-lite"/>
    </source>
</evidence>
<evidence type="ECO:0000313" key="12">
    <source>
        <dbReference type="Proteomes" id="UP000539473"/>
    </source>
</evidence>
<gene>
    <name evidence="10" type="ORF">GCM10017781_05750</name>
    <name evidence="11" type="ORF">HNQ07_000467</name>
</gene>
<dbReference type="GO" id="GO:0020037">
    <property type="term" value="F:heme binding"/>
    <property type="evidence" value="ECO:0007669"/>
    <property type="project" value="InterPro"/>
</dbReference>
<dbReference type="EMBL" id="JACHFK010000001">
    <property type="protein sequence ID" value="MBB5375023.1"/>
    <property type="molecule type" value="Genomic_DNA"/>
</dbReference>